<protein>
    <recommendedName>
        <fullName evidence="4">Polysaccharide chain length determinant N-terminal domain-containing protein</fullName>
    </recommendedName>
</protein>
<reference evidence="2 3" key="1">
    <citation type="submission" date="2023-10" db="EMBL/GenBank/DDBJ databases">
        <title>Glaciecola aquimarina strain GGW-M5 nov., isolated from a coastal seawater.</title>
        <authorList>
            <person name="Bayburt H."/>
            <person name="Kim J.M."/>
            <person name="Choi B.J."/>
            <person name="Jeon C.O."/>
        </authorList>
    </citation>
    <scope>NUCLEOTIDE SEQUENCE [LARGE SCALE GENOMIC DNA]</scope>
    <source>
        <strain evidence="2 3">KCTC 32108</strain>
    </source>
</reference>
<evidence type="ECO:0000313" key="3">
    <source>
        <dbReference type="Proteomes" id="UP001247805"/>
    </source>
</evidence>
<sequence length="95" mass="11195">MPTNNIDYIPHQPFTNGSFDHIQQQLMRAQRQKWFVLLGTFLLVFMLASLWVWTRPAIYSSQAVLLFTFPAQTELEFSELVQRKVEAHQQKLLSQ</sequence>
<organism evidence="2 3">
    <name type="scientific">Paraglaciecola aquimarina</name>
    <dbReference type="NCBI Taxonomy" id="1235557"/>
    <lineage>
        <taxon>Bacteria</taxon>
        <taxon>Pseudomonadati</taxon>
        <taxon>Pseudomonadota</taxon>
        <taxon>Gammaproteobacteria</taxon>
        <taxon>Alteromonadales</taxon>
        <taxon>Alteromonadaceae</taxon>
        <taxon>Paraglaciecola</taxon>
    </lineage>
</organism>
<accession>A0ABU3STK7</accession>
<evidence type="ECO:0000313" key="2">
    <source>
        <dbReference type="EMBL" id="MDU0353335.1"/>
    </source>
</evidence>
<keyword evidence="1" id="KW-1133">Transmembrane helix</keyword>
<comment type="caution">
    <text evidence="2">The sequence shown here is derived from an EMBL/GenBank/DDBJ whole genome shotgun (WGS) entry which is preliminary data.</text>
</comment>
<evidence type="ECO:0008006" key="4">
    <source>
        <dbReference type="Google" id="ProtNLM"/>
    </source>
</evidence>
<proteinExistence type="predicted"/>
<feature type="transmembrane region" description="Helical" evidence="1">
    <location>
        <begin position="34"/>
        <end position="53"/>
    </location>
</feature>
<evidence type="ECO:0000256" key="1">
    <source>
        <dbReference type="SAM" id="Phobius"/>
    </source>
</evidence>
<name>A0ABU3STK7_9ALTE</name>
<dbReference type="Proteomes" id="UP001247805">
    <property type="component" value="Unassembled WGS sequence"/>
</dbReference>
<gene>
    <name evidence="2" type="ORF">RS130_04770</name>
</gene>
<dbReference type="EMBL" id="JAWDIO010000002">
    <property type="protein sequence ID" value="MDU0353335.1"/>
    <property type="molecule type" value="Genomic_DNA"/>
</dbReference>
<dbReference type="RefSeq" id="WP_316025017.1">
    <property type="nucleotide sequence ID" value="NZ_JAWDIO010000002.1"/>
</dbReference>
<keyword evidence="1" id="KW-0812">Transmembrane</keyword>
<keyword evidence="1" id="KW-0472">Membrane</keyword>
<keyword evidence="3" id="KW-1185">Reference proteome</keyword>